<dbReference type="PANTHER" id="PTHR28524">
    <property type="entry name" value="SUCCINATE DEHYDROGENASE ASSEMBLY FACTOR 4, MITOCHONDRIAL"/>
    <property type="match status" value="1"/>
</dbReference>
<organism evidence="4 5">
    <name type="scientific">Abrus precatorius</name>
    <name type="common">Indian licorice</name>
    <name type="synonym">Glycine abrus</name>
    <dbReference type="NCBI Taxonomy" id="3816"/>
    <lineage>
        <taxon>Eukaryota</taxon>
        <taxon>Viridiplantae</taxon>
        <taxon>Streptophyta</taxon>
        <taxon>Embryophyta</taxon>
        <taxon>Tracheophyta</taxon>
        <taxon>Spermatophyta</taxon>
        <taxon>Magnoliopsida</taxon>
        <taxon>eudicotyledons</taxon>
        <taxon>Gunneridae</taxon>
        <taxon>Pentapetalae</taxon>
        <taxon>rosids</taxon>
        <taxon>fabids</taxon>
        <taxon>Fabales</taxon>
        <taxon>Fabaceae</taxon>
        <taxon>Papilionoideae</taxon>
        <taxon>50 kb inversion clade</taxon>
        <taxon>NPAAA clade</taxon>
        <taxon>indigoferoid/millettioid clade</taxon>
        <taxon>Abreae</taxon>
        <taxon>Abrus</taxon>
    </lineage>
</organism>
<sequence>MASSFPRSLSSKANPALHHTRSKQLTGFVPESVMRLLRSSSTQQQQENPVHEKTQAPQKSLHDESERSLEPKEDDEDDDDVNKETGEVGGPKGLEPTRYGDWERKGRCYDF</sequence>
<reference evidence="4" key="1">
    <citation type="journal article" date="2019" name="Toxins">
        <title>Detection of Abrin-Like and Prepropulchellin-Like Toxin Genes and Transcripts Using Whole Genome Sequencing and Full-Length Transcript Sequencing of Abrus precatorius.</title>
        <authorList>
            <person name="Hovde B.T."/>
            <person name="Daligault H.E."/>
            <person name="Hanschen E.R."/>
            <person name="Kunde Y.A."/>
            <person name="Johnson M.B."/>
            <person name="Starkenburg S.R."/>
            <person name="Johnson S.L."/>
        </authorList>
    </citation>
    <scope>NUCLEOTIDE SEQUENCE [LARGE SCALE GENOMIC DNA]</scope>
</reference>
<dbReference type="GeneID" id="113867992"/>
<feature type="compositionally biased region" description="Acidic residues" evidence="3">
    <location>
        <begin position="72"/>
        <end position="81"/>
    </location>
</feature>
<dbReference type="GO" id="GO:0005739">
    <property type="term" value="C:mitochondrion"/>
    <property type="evidence" value="ECO:0007669"/>
    <property type="project" value="TreeGrafter"/>
</dbReference>
<dbReference type="Proteomes" id="UP000694853">
    <property type="component" value="Unplaced"/>
</dbReference>
<reference evidence="5" key="2">
    <citation type="submission" date="2025-08" db="UniProtKB">
        <authorList>
            <consortium name="RefSeq"/>
        </authorList>
    </citation>
    <scope>IDENTIFICATION</scope>
    <source>
        <tissue evidence="5">Young leaves</tissue>
    </source>
</reference>
<name>A0A8B8LU85_ABRPR</name>
<dbReference type="GO" id="GO:0034553">
    <property type="term" value="P:mitochondrial respiratory chain complex II assembly"/>
    <property type="evidence" value="ECO:0007669"/>
    <property type="project" value="TreeGrafter"/>
</dbReference>
<keyword evidence="4" id="KW-1185">Reference proteome</keyword>
<evidence type="ECO:0000256" key="2">
    <source>
        <dbReference type="ARBA" id="ARBA00022170"/>
    </source>
</evidence>
<feature type="compositionally biased region" description="Polar residues" evidence="3">
    <location>
        <begin position="1"/>
        <end position="13"/>
    </location>
</feature>
<evidence type="ECO:0000256" key="1">
    <source>
        <dbReference type="ARBA" id="ARBA00005701"/>
    </source>
</evidence>
<dbReference type="KEGG" id="aprc:113867992"/>
<dbReference type="PANTHER" id="PTHR28524:SF3">
    <property type="entry name" value="SUCCINATE DEHYDROGENASE ASSEMBLY FACTOR 4, MITOCHONDRIAL"/>
    <property type="match status" value="1"/>
</dbReference>
<comment type="similarity">
    <text evidence="1">Belongs to the SDHAF4 family.</text>
</comment>
<proteinExistence type="inferred from homology"/>
<feature type="compositionally biased region" description="Basic and acidic residues" evidence="3">
    <location>
        <begin position="98"/>
        <end position="111"/>
    </location>
</feature>
<accession>A0A8B8LU85</accession>
<dbReference type="OrthoDB" id="201362at2759"/>
<evidence type="ECO:0000313" key="4">
    <source>
        <dbReference type="Proteomes" id="UP000694853"/>
    </source>
</evidence>
<evidence type="ECO:0000256" key="3">
    <source>
        <dbReference type="SAM" id="MobiDB-lite"/>
    </source>
</evidence>
<dbReference type="RefSeq" id="XP_027359332.1">
    <property type="nucleotide sequence ID" value="XM_027503531.1"/>
</dbReference>
<gene>
    <name evidence="5" type="primary">LOC113867992</name>
</gene>
<dbReference type="AlphaFoldDB" id="A0A8B8LU85"/>
<protein>
    <recommendedName>
        <fullName evidence="2">Succinate dehydrogenase assembly factor 4, mitochondrial</fullName>
    </recommendedName>
</protein>
<dbReference type="InterPro" id="IPR012875">
    <property type="entry name" value="SDHF4"/>
</dbReference>
<feature type="region of interest" description="Disordered" evidence="3">
    <location>
        <begin position="1"/>
        <end position="111"/>
    </location>
</feature>
<evidence type="ECO:0000313" key="5">
    <source>
        <dbReference type="RefSeq" id="XP_027359332.1"/>
    </source>
</evidence>
<dbReference type="Pfam" id="PF07896">
    <property type="entry name" value="DUF1674"/>
    <property type="match status" value="1"/>
</dbReference>
<feature type="compositionally biased region" description="Basic and acidic residues" evidence="3">
    <location>
        <begin position="49"/>
        <end position="71"/>
    </location>
</feature>